<dbReference type="InterPro" id="IPR008258">
    <property type="entry name" value="Transglycosylase_SLT_dom_1"/>
</dbReference>
<evidence type="ECO:0000256" key="2">
    <source>
        <dbReference type="ARBA" id="ARBA00022540"/>
    </source>
</evidence>
<evidence type="ECO:0000256" key="3">
    <source>
        <dbReference type="ARBA" id="ARBA00022741"/>
    </source>
</evidence>
<proteinExistence type="inferred from homology"/>
<evidence type="ECO:0000313" key="9">
    <source>
        <dbReference type="Proteomes" id="UP000554482"/>
    </source>
</evidence>
<organism evidence="8 9">
    <name type="scientific">Thalictrum thalictroides</name>
    <name type="common">Rue-anemone</name>
    <name type="synonym">Anemone thalictroides</name>
    <dbReference type="NCBI Taxonomy" id="46969"/>
    <lineage>
        <taxon>Eukaryota</taxon>
        <taxon>Viridiplantae</taxon>
        <taxon>Streptophyta</taxon>
        <taxon>Embryophyta</taxon>
        <taxon>Tracheophyta</taxon>
        <taxon>Spermatophyta</taxon>
        <taxon>Magnoliopsida</taxon>
        <taxon>Ranunculales</taxon>
        <taxon>Ranunculaceae</taxon>
        <taxon>Thalictroideae</taxon>
        <taxon>Thalictrum</taxon>
    </lineage>
</organism>
<evidence type="ECO:0000256" key="5">
    <source>
        <dbReference type="ARBA" id="ARBA00023134"/>
    </source>
</evidence>
<dbReference type="PANTHER" id="PTHR37179:SF1">
    <property type="entry name" value="TRANSGLYCOSYLASE"/>
    <property type="match status" value="1"/>
</dbReference>
<name>A0A7J6W7Z1_THATH</name>
<evidence type="ECO:0000256" key="1">
    <source>
        <dbReference type="ARBA" id="ARBA00007733"/>
    </source>
</evidence>
<feature type="region of interest" description="Disordered" evidence="6">
    <location>
        <begin position="477"/>
        <end position="596"/>
    </location>
</feature>
<dbReference type="Gene3D" id="3.40.50.300">
    <property type="entry name" value="P-loop containing nucleotide triphosphate hydrolases"/>
    <property type="match status" value="1"/>
</dbReference>
<evidence type="ECO:0000256" key="6">
    <source>
        <dbReference type="SAM" id="MobiDB-lite"/>
    </source>
</evidence>
<dbReference type="OrthoDB" id="550520at2759"/>
<protein>
    <submittedName>
        <fullName evidence="8">Translation initiation factor if-2</fullName>
    </submittedName>
</protein>
<dbReference type="Gene3D" id="1.10.530.10">
    <property type="match status" value="2"/>
</dbReference>
<keyword evidence="5" id="KW-0342">GTP-binding</keyword>
<accession>A0A7J6W7Z1</accession>
<comment type="caution">
    <text evidence="8">The sequence shown here is derived from an EMBL/GenBank/DDBJ whole genome shotgun (WGS) entry which is preliminary data.</text>
</comment>
<dbReference type="SUPFAM" id="SSF53955">
    <property type="entry name" value="Lysozyme-like"/>
    <property type="match status" value="1"/>
</dbReference>
<keyword evidence="2 8" id="KW-0396">Initiation factor</keyword>
<dbReference type="EMBL" id="JABWDY010021083">
    <property type="protein sequence ID" value="KAF5192660.1"/>
    <property type="molecule type" value="Genomic_DNA"/>
</dbReference>
<dbReference type="PRINTS" id="PR00315">
    <property type="entry name" value="ELONGATNFCT"/>
</dbReference>
<dbReference type="SUPFAM" id="SSF52540">
    <property type="entry name" value="P-loop containing nucleoside triphosphate hydrolases"/>
    <property type="match status" value="1"/>
</dbReference>
<dbReference type="PROSITE" id="PS51722">
    <property type="entry name" value="G_TR_2"/>
    <property type="match status" value="1"/>
</dbReference>
<keyword evidence="9" id="KW-1185">Reference proteome</keyword>
<dbReference type="InterPro" id="IPR005225">
    <property type="entry name" value="Small_GTP-bd"/>
</dbReference>
<dbReference type="Pfam" id="PF01464">
    <property type="entry name" value="SLT"/>
    <property type="match status" value="1"/>
</dbReference>
<dbReference type="InterPro" id="IPR023346">
    <property type="entry name" value="Lysozyme-like_dom_sf"/>
</dbReference>
<dbReference type="NCBIfam" id="TIGR00231">
    <property type="entry name" value="small_GTP"/>
    <property type="match status" value="1"/>
</dbReference>
<feature type="compositionally biased region" description="Basic residues" evidence="6">
    <location>
        <begin position="509"/>
        <end position="518"/>
    </location>
</feature>
<comment type="similarity">
    <text evidence="1">Belongs to the TRAFAC class translation factor GTPase superfamily. Classic translation factor GTPase family. IF-2 subfamily.</text>
</comment>
<dbReference type="FunFam" id="3.40.50.300:FF:000112">
    <property type="entry name" value="Eukaryotic translation initiation factor 5B"/>
    <property type="match status" value="1"/>
</dbReference>
<dbReference type="InterPro" id="IPR027417">
    <property type="entry name" value="P-loop_NTPase"/>
</dbReference>
<gene>
    <name evidence="8" type="ORF">FRX31_017752</name>
</gene>
<dbReference type="PANTHER" id="PTHR37179">
    <property type="entry name" value="TRANSGLYCOSYLASE"/>
    <property type="match status" value="1"/>
</dbReference>
<dbReference type="CDD" id="cd00254">
    <property type="entry name" value="LT-like"/>
    <property type="match status" value="1"/>
</dbReference>
<dbReference type="InterPro" id="IPR000795">
    <property type="entry name" value="T_Tr_GTP-bd_dom"/>
</dbReference>
<dbReference type="GO" id="GO:0003743">
    <property type="term" value="F:translation initiation factor activity"/>
    <property type="evidence" value="ECO:0007669"/>
    <property type="project" value="UniProtKB-KW"/>
</dbReference>
<dbReference type="CDD" id="cd01887">
    <property type="entry name" value="IF2_eIF5B"/>
    <property type="match status" value="1"/>
</dbReference>
<reference evidence="8 9" key="1">
    <citation type="submission" date="2020-06" db="EMBL/GenBank/DDBJ databases">
        <title>Transcriptomic and genomic resources for Thalictrum thalictroides and T. hernandezii: Facilitating candidate gene discovery in an emerging model plant lineage.</title>
        <authorList>
            <person name="Arias T."/>
            <person name="Riano-Pachon D.M."/>
            <person name="Di Stilio V.S."/>
        </authorList>
    </citation>
    <scope>NUCLEOTIDE SEQUENCE [LARGE SCALE GENOMIC DNA]</scope>
    <source>
        <strain evidence="9">cv. WT478/WT964</strain>
        <tissue evidence="8">Leaves</tissue>
    </source>
</reference>
<keyword evidence="3" id="KW-0547">Nucleotide-binding</keyword>
<feature type="domain" description="Tr-type G" evidence="7">
    <location>
        <begin position="644"/>
        <end position="823"/>
    </location>
</feature>
<feature type="compositionally biased region" description="Basic residues" evidence="6">
    <location>
        <begin position="478"/>
        <end position="487"/>
    </location>
</feature>
<sequence>MAVCFKYWEDCLDPEDMEAMWMEPAVSNEWIEAGESREKKVHLSRDPDGQAFLTQTEMQAVVGIVVRRHFTSQTDQDMIRAIAELESDRQPLATRYDKKVNDTTLGIMQILPKTAQMLVSEMGYGAYDVEKDPTLLHRPFISVYFGAAYLKWLSKYDGKERSEEFVVRAYRRGPKKATHKSTLDYWQRYLSVKQNLPARKMLENHSLVPDQSTQRAPVLQNTGDGWSYWDSRVSPEDMEDMWNNPNVLKEWAKSGERRGKVRFSHDDEKKPYLSRLELRAVSEIIVSKHFNGKGIRPTALCALAEVQSMRFVNGAGSCVGISGIDYPKAIWLYNDLGNKAYSIKSADDLHNPFVSIYFAAAYLVWLSQYDGRERTPQFVVQAYLGRPENVNLADTGPLWLKFEEALSYYGDDQRRRSVTRENLLNRIKRIRGIETCSLLTEDGLHREEKRFSIREEDEGEGMPEEEQETQEVVEAVATKKKMKKGKKGVSSNKSTVEEDQSEIKSMNHKEKKISKHVRAIQEALARRNEAEERKKKEEEERLRKEEEALRLQEEHDRQVEEARRKKKEKEKEKLERKKEQGKPITQKQKEQARRLESMRNQILSRKFATPSEPVNKSEDITIEIGNSSMKEEHQKEIDGSGNHLRSSICCIMGHVDTGKTKLLDCIRGTTVQEGEAGGITQQIRATYIPAENISERTKNFKANATLGVPGLLVIDTPGHESFINLRSRGSSLYIAILVVDIMHGLEPQGKESLDLLKMRNTHFIVALNKVDRLYGWKTCSDAPILNAMKQQTKNVRDEFERKLQDVVWQFTKEGLNTELYYKK</sequence>
<evidence type="ECO:0000256" key="4">
    <source>
        <dbReference type="ARBA" id="ARBA00022917"/>
    </source>
</evidence>
<dbReference type="AlphaFoldDB" id="A0A7J6W7Z1"/>
<dbReference type="Pfam" id="PF00009">
    <property type="entry name" value="GTP_EFTU"/>
    <property type="match status" value="1"/>
</dbReference>
<evidence type="ECO:0000313" key="8">
    <source>
        <dbReference type="EMBL" id="KAF5192660.1"/>
    </source>
</evidence>
<dbReference type="Proteomes" id="UP000554482">
    <property type="component" value="Unassembled WGS sequence"/>
</dbReference>
<dbReference type="GO" id="GO:0005525">
    <property type="term" value="F:GTP binding"/>
    <property type="evidence" value="ECO:0007669"/>
    <property type="project" value="UniProtKB-KW"/>
</dbReference>
<keyword evidence="4" id="KW-0648">Protein biosynthesis</keyword>
<evidence type="ECO:0000259" key="7">
    <source>
        <dbReference type="PROSITE" id="PS51722"/>
    </source>
</evidence>
<dbReference type="GO" id="GO:0003924">
    <property type="term" value="F:GTPase activity"/>
    <property type="evidence" value="ECO:0007669"/>
    <property type="project" value="InterPro"/>
</dbReference>
<feature type="compositionally biased region" description="Basic and acidic residues" evidence="6">
    <location>
        <begin position="524"/>
        <end position="596"/>
    </location>
</feature>